<organism evidence="1 2">
    <name type="scientific">Pocillopora meandrina</name>
    <dbReference type="NCBI Taxonomy" id="46732"/>
    <lineage>
        <taxon>Eukaryota</taxon>
        <taxon>Metazoa</taxon>
        <taxon>Cnidaria</taxon>
        <taxon>Anthozoa</taxon>
        <taxon>Hexacorallia</taxon>
        <taxon>Scleractinia</taxon>
        <taxon>Astrocoeniina</taxon>
        <taxon>Pocilloporidae</taxon>
        <taxon>Pocillopora</taxon>
    </lineage>
</organism>
<dbReference type="AlphaFoldDB" id="A0AAU9WAL5"/>
<keyword evidence="2" id="KW-1185">Reference proteome</keyword>
<evidence type="ECO:0000313" key="1">
    <source>
        <dbReference type="EMBL" id="CAH3108055.1"/>
    </source>
</evidence>
<evidence type="ECO:0000313" key="2">
    <source>
        <dbReference type="Proteomes" id="UP001159428"/>
    </source>
</evidence>
<gene>
    <name evidence="1" type="ORF">PMEA_00003089</name>
</gene>
<dbReference type="PANTHER" id="PTHR35558">
    <property type="entry name" value="SGNH_HYDRO DOMAIN-CONTAINING PROTEIN"/>
    <property type="match status" value="1"/>
</dbReference>
<proteinExistence type="predicted"/>
<dbReference type="PANTHER" id="PTHR35558:SF1">
    <property type="entry name" value="ENDONUCLEASE_EXONUCLEASE_PHOSPHATASE DOMAIN-CONTAINING PROTEIN"/>
    <property type="match status" value="1"/>
</dbReference>
<name>A0AAU9WAL5_9CNID</name>
<accession>A0AAU9WAL5</accession>
<sequence>MKYGEIIQDLAVRGHNWKFYDDNFCFLRQAHGALFPWDRIHGELWLKSQNVLHKTSPPQFSAPQRTKPDSIPKGYCFRFHKGRKCPQGCAFNVIFVTRPNSTIPSLKLPNPFLPSLPTPIKVNRLVFLLDGYTPSTVEFLLSGFTKGFLVHFEGERTSQTATNLLSALENPEVVDAKLGKKLAAHQLAGPFLSPPLSPFRISPLGIVPKKVPGEFRLIHHLSFPKGSSVNDGISPEHTSVRYATIDEAIKLIMKAKVVFWLRQTLKMLFESSQFTQLIMVC</sequence>
<reference evidence="1 2" key="1">
    <citation type="submission" date="2022-05" db="EMBL/GenBank/DDBJ databases">
        <authorList>
            <consortium name="Genoscope - CEA"/>
            <person name="William W."/>
        </authorList>
    </citation>
    <scope>NUCLEOTIDE SEQUENCE [LARGE SCALE GENOMIC DNA]</scope>
</reference>
<dbReference type="Proteomes" id="UP001159428">
    <property type="component" value="Unassembled WGS sequence"/>
</dbReference>
<comment type="caution">
    <text evidence="1">The sequence shown here is derived from an EMBL/GenBank/DDBJ whole genome shotgun (WGS) entry which is preliminary data.</text>
</comment>
<protein>
    <submittedName>
        <fullName evidence="1">Uncharacterized protein</fullName>
    </submittedName>
</protein>
<dbReference type="EMBL" id="CALNXJ010000011">
    <property type="protein sequence ID" value="CAH3108055.1"/>
    <property type="molecule type" value="Genomic_DNA"/>
</dbReference>